<name>A0A6C0M1Y3_9ZZZZ</name>
<dbReference type="AlphaFoldDB" id="A0A6C0M1Y3"/>
<sequence length="128" mass="14463">MPITKKCIARSRILENAEKRVRKDKKRVETRCLKRGKPRQEEDGSMTQQCASQTKSGKRCKRYSVPGQTMCYQHIVTNVNCAMYHRAVGIARANPTITKTQMADMLGVSASVVTIADKYQRLIGKKCV</sequence>
<feature type="region of interest" description="Disordered" evidence="1">
    <location>
        <begin position="34"/>
        <end position="58"/>
    </location>
</feature>
<organism evidence="2">
    <name type="scientific">viral metagenome</name>
    <dbReference type="NCBI Taxonomy" id="1070528"/>
    <lineage>
        <taxon>unclassified sequences</taxon>
        <taxon>metagenomes</taxon>
        <taxon>organismal metagenomes</taxon>
    </lineage>
</organism>
<evidence type="ECO:0000256" key="1">
    <source>
        <dbReference type="SAM" id="MobiDB-lite"/>
    </source>
</evidence>
<reference evidence="2" key="1">
    <citation type="journal article" date="2020" name="Nature">
        <title>Giant virus diversity and host interactions through global metagenomics.</title>
        <authorList>
            <person name="Schulz F."/>
            <person name="Roux S."/>
            <person name="Paez-Espino D."/>
            <person name="Jungbluth S."/>
            <person name="Walsh D.A."/>
            <person name="Denef V.J."/>
            <person name="McMahon K.D."/>
            <person name="Konstantinidis K.T."/>
            <person name="Eloe-Fadrosh E.A."/>
            <person name="Kyrpides N.C."/>
            <person name="Woyke T."/>
        </authorList>
    </citation>
    <scope>NUCLEOTIDE SEQUENCE</scope>
    <source>
        <strain evidence="2">GVMAG-S-1029409-49</strain>
    </source>
</reference>
<dbReference type="EMBL" id="MN740609">
    <property type="protein sequence ID" value="QHU35522.1"/>
    <property type="molecule type" value="Genomic_DNA"/>
</dbReference>
<proteinExistence type="predicted"/>
<evidence type="ECO:0000313" key="2">
    <source>
        <dbReference type="EMBL" id="QHU35522.1"/>
    </source>
</evidence>
<accession>A0A6C0M1Y3</accession>
<protein>
    <submittedName>
        <fullName evidence="2">Uncharacterized protein</fullName>
    </submittedName>
</protein>
<feature type="compositionally biased region" description="Polar residues" evidence="1">
    <location>
        <begin position="45"/>
        <end position="55"/>
    </location>
</feature>